<dbReference type="PANTHER" id="PTHR38430">
    <property type="entry name" value="PROTEIN-ARGININE KINASE ACTIVATOR PROTEIN"/>
    <property type="match status" value="1"/>
</dbReference>
<keyword evidence="4" id="KW-1185">Reference proteome</keyword>
<dbReference type="EMBL" id="JBHSPF010000073">
    <property type="protein sequence ID" value="MFC5629921.1"/>
    <property type="molecule type" value="Genomic_DNA"/>
</dbReference>
<feature type="domain" description="UVR" evidence="2">
    <location>
        <begin position="138"/>
        <end position="173"/>
    </location>
</feature>
<dbReference type="Proteomes" id="UP001596143">
    <property type="component" value="Unassembled WGS sequence"/>
</dbReference>
<reference evidence="4" key="1">
    <citation type="journal article" date="2019" name="Int. J. Syst. Evol. Microbiol.">
        <title>The Global Catalogue of Microorganisms (GCM) 10K type strain sequencing project: providing services to taxonomists for standard genome sequencing and annotation.</title>
        <authorList>
            <consortium name="The Broad Institute Genomics Platform"/>
            <consortium name="The Broad Institute Genome Sequencing Center for Infectious Disease"/>
            <person name="Wu L."/>
            <person name="Ma J."/>
        </authorList>
    </citation>
    <scope>NUCLEOTIDE SEQUENCE [LARGE SCALE GENOMIC DNA]</scope>
    <source>
        <strain evidence="4">CGMCC 1.15790</strain>
    </source>
</reference>
<dbReference type="Gene3D" id="4.10.860.10">
    <property type="entry name" value="UVR domain"/>
    <property type="match status" value="1"/>
</dbReference>
<dbReference type="RefSeq" id="WP_270895833.1">
    <property type="nucleotide sequence ID" value="NZ_JBHSPF010000073.1"/>
</dbReference>
<evidence type="ECO:0000313" key="3">
    <source>
        <dbReference type="EMBL" id="MFC5629921.1"/>
    </source>
</evidence>
<dbReference type="InterPro" id="IPR036876">
    <property type="entry name" value="UVR_dom_sf"/>
</dbReference>
<evidence type="ECO:0000313" key="4">
    <source>
        <dbReference type="Proteomes" id="UP001596143"/>
    </source>
</evidence>
<comment type="caution">
    <text evidence="3">The sequence shown here is derived from an EMBL/GenBank/DDBJ whole genome shotgun (WGS) entry which is preliminary data.</text>
</comment>
<dbReference type="PROSITE" id="PS50151">
    <property type="entry name" value="UVR"/>
    <property type="match status" value="1"/>
</dbReference>
<keyword evidence="1" id="KW-0175">Coiled coil</keyword>
<gene>
    <name evidence="3" type="ORF">ACFPTR_13800</name>
</gene>
<evidence type="ECO:0000256" key="1">
    <source>
        <dbReference type="SAM" id="Coils"/>
    </source>
</evidence>
<name>A0ABW0UB54_9BACI</name>
<accession>A0ABW0UB54</accession>
<organism evidence="3 4">
    <name type="scientific">Aliibacillus thermotolerans</name>
    <dbReference type="NCBI Taxonomy" id="1834418"/>
    <lineage>
        <taxon>Bacteria</taxon>
        <taxon>Bacillati</taxon>
        <taxon>Bacillota</taxon>
        <taxon>Bacilli</taxon>
        <taxon>Bacillales</taxon>
        <taxon>Bacillaceae</taxon>
        <taxon>Aliibacillus</taxon>
    </lineage>
</organism>
<dbReference type="PIRSF" id="PIRSF015034">
    <property type="entry name" value="YacH"/>
    <property type="match status" value="1"/>
</dbReference>
<dbReference type="SUPFAM" id="SSF46600">
    <property type="entry name" value="C-terminal UvrC-binding domain of UvrB"/>
    <property type="match status" value="1"/>
</dbReference>
<dbReference type="InterPro" id="IPR001943">
    <property type="entry name" value="UVR_dom"/>
</dbReference>
<dbReference type="PANTHER" id="PTHR38430:SF1">
    <property type="entry name" value="PROTEIN-ARGININE KINASE ACTIVATOR PROTEIN"/>
    <property type="match status" value="1"/>
</dbReference>
<dbReference type="InterPro" id="IPR025542">
    <property type="entry name" value="YacH"/>
</dbReference>
<feature type="coiled-coil region" evidence="1">
    <location>
        <begin position="134"/>
        <end position="180"/>
    </location>
</feature>
<sequence length="181" mass="20890">MICEECQKNEATLHFTKIINGQKKEMHLCDECARDKGEHLPGSTGYSIHELLSGLLHGDHPFDQQSSHPSSSSRRKPLVCPECGLSYQQFIDKGRFGCVHCYESFSLKLDPIFRRVHGGNVRHHGKVPKRTGGKMQMKRQIQQLRNQMEMHVEKEEFEEAAKIRDQIRELEMKMENKEGGE</sequence>
<proteinExistence type="predicted"/>
<evidence type="ECO:0000259" key="2">
    <source>
        <dbReference type="PROSITE" id="PS50151"/>
    </source>
</evidence>
<protein>
    <submittedName>
        <fullName evidence="3">UvrB/UvrC motif-containing protein</fullName>
    </submittedName>
</protein>
<dbReference type="Pfam" id="PF02151">
    <property type="entry name" value="UVR"/>
    <property type="match status" value="1"/>
</dbReference>